<keyword evidence="1" id="KW-0812">Transmembrane</keyword>
<dbReference type="GO" id="GO:0016020">
    <property type="term" value="C:membrane"/>
    <property type="evidence" value="ECO:0007669"/>
    <property type="project" value="InterPro"/>
</dbReference>
<dbReference type="RefSeq" id="WP_106588025.1">
    <property type="nucleotide sequence ID" value="NZ_PYAV01000004.1"/>
</dbReference>
<keyword evidence="3" id="KW-1185">Reference proteome</keyword>
<feature type="transmembrane region" description="Helical" evidence="1">
    <location>
        <begin position="257"/>
        <end position="276"/>
    </location>
</feature>
<dbReference type="InterPro" id="IPR004445">
    <property type="entry name" value="GltS"/>
</dbReference>
<dbReference type="AlphaFoldDB" id="A0A2P8HQI6"/>
<keyword evidence="1" id="KW-0472">Membrane</keyword>
<reference evidence="2 3" key="1">
    <citation type="submission" date="2018-03" db="EMBL/GenBank/DDBJ databases">
        <title>Genomic Encyclopedia of Type Strains, Phase III (KMG-III): the genomes of soil and plant-associated and newly described type strains.</title>
        <authorList>
            <person name="Whitman W."/>
        </authorList>
    </citation>
    <scope>NUCLEOTIDE SEQUENCE [LARGE SCALE GENOMIC DNA]</scope>
    <source>
        <strain evidence="2 3">CGMCC 1.07653</strain>
    </source>
</reference>
<feature type="transmembrane region" description="Helical" evidence="1">
    <location>
        <begin position="356"/>
        <end position="377"/>
    </location>
</feature>
<feature type="transmembrane region" description="Helical" evidence="1">
    <location>
        <begin position="233"/>
        <end position="251"/>
    </location>
</feature>
<feature type="transmembrane region" description="Helical" evidence="1">
    <location>
        <begin position="98"/>
        <end position="121"/>
    </location>
</feature>
<feature type="transmembrane region" description="Helical" evidence="1">
    <location>
        <begin position="417"/>
        <end position="435"/>
    </location>
</feature>
<evidence type="ECO:0000313" key="2">
    <source>
        <dbReference type="EMBL" id="PSL48452.1"/>
    </source>
</evidence>
<evidence type="ECO:0000256" key="1">
    <source>
        <dbReference type="SAM" id="Phobius"/>
    </source>
</evidence>
<comment type="caution">
    <text evidence="2">The sequence shown here is derived from an EMBL/GenBank/DDBJ whole genome shotgun (WGS) entry which is preliminary data.</text>
</comment>
<feature type="transmembrane region" description="Helical" evidence="1">
    <location>
        <begin position="297"/>
        <end position="319"/>
    </location>
</feature>
<dbReference type="PANTHER" id="PTHR36178:SF1">
    <property type="entry name" value="SODIUM_GLUTAMATE SYMPORTER"/>
    <property type="match status" value="1"/>
</dbReference>
<feature type="transmembrane region" description="Helical" evidence="1">
    <location>
        <begin position="64"/>
        <end position="86"/>
    </location>
</feature>
<dbReference type="GO" id="GO:0015813">
    <property type="term" value="P:L-glutamate transmembrane transport"/>
    <property type="evidence" value="ECO:0007669"/>
    <property type="project" value="InterPro"/>
</dbReference>
<feature type="transmembrane region" description="Helical" evidence="1">
    <location>
        <begin position="325"/>
        <end position="344"/>
    </location>
</feature>
<feature type="transmembrane region" description="Helical" evidence="1">
    <location>
        <begin position="389"/>
        <end position="410"/>
    </location>
</feature>
<sequence>MEFTAWSLVNDVAIISALLLVGTILRAKVRAIQSLFLPASMIAGFLGLMLGPQVLGLLPFSEQAATYPGVLIAVIFAAIPLGAKAVPWKQMATRVRNMWSYAMILTVLMWGGGSLFALLTLNQFLPELHLGFGLVLGAGFLGGHGTAAAIGESFEMYGWEDAMSLGMTAATIGLLVAVLVGLLLIKHATEKGHTSFISDFKSLPNELKTGMVKSENRKSMGDDTVSNISVDPLILHLALVAAVVGGGYYLTEIGNDLIPHVALPLFSIAFLVALFAKFVMRKTGAEDYIDGRIIGRIGGGATDFLVAFGIATINLSIVADYLTPLAILLVFGLFWAWFIYRFIGPRMFREYWMERSLFGWGWSTGTVAMGLALLRIVDPKMESKTAEDYAIAYIGMVPPELIIVTFAPLLMVSGLHWVFPLATLGVGLIIIIVYVKKGWWVSDGEMKQRHSA</sequence>
<evidence type="ECO:0000313" key="3">
    <source>
        <dbReference type="Proteomes" id="UP000242310"/>
    </source>
</evidence>
<organism evidence="2 3">
    <name type="scientific">Salsuginibacillus halophilus</name>
    <dbReference type="NCBI Taxonomy" id="517424"/>
    <lineage>
        <taxon>Bacteria</taxon>
        <taxon>Bacillati</taxon>
        <taxon>Bacillota</taxon>
        <taxon>Bacilli</taxon>
        <taxon>Bacillales</taxon>
        <taxon>Bacillaceae</taxon>
        <taxon>Salsuginibacillus</taxon>
    </lineage>
</organism>
<protein>
    <submittedName>
        <fullName evidence="2">ESS family glutamate:Na+ symporter</fullName>
    </submittedName>
</protein>
<gene>
    <name evidence="2" type="ORF">B0H94_10452</name>
</gene>
<dbReference type="Proteomes" id="UP000242310">
    <property type="component" value="Unassembled WGS sequence"/>
</dbReference>
<feature type="transmembrane region" description="Helical" evidence="1">
    <location>
        <begin position="37"/>
        <end position="58"/>
    </location>
</feature>
<keyword evidence="1" id="KW-1133">Transmembrane helix</keyword>
<accession>A0A2P8HQI6</accession>
<dbReference type="Pfam" id="PF03616">
    <property type="entry name" value="Glt_symporter"/>
    <property type="match status" value="1"/>
</dbReference>
<dbReference type="OrthoDB" id="9801557at2"/>
<feature type="transmembrane region" description="Helical" evidence="1">
    <location>
        <begin position="6"/>
        <end position="25"/>
    </location>
</feature>
<proteinExistence type="predicted"/>
<feature type="transmembrane region" description="Helical" evidence="1">
    <location>
        <begin position="162"/>
        <end position="185"/>
    </location>
</feature>
<dbReference type="GO" id="GO:0015501">
    <property type="term" value="F:glutamate:sodium symporter activity"/>
    <property type="evidence" value="ECO:0007669"/>
    <property type="project" value="InterPro"/>
</dbReference>
<dbReference type="EMBL" id="PYAV01000004">
    <property type="protein sequence ID" value="PSL48452.1"/>
    <property type="molecule type" value="Genomic_DNA"/>
</dbReference>
<name>A0A2P8HQI6_9BACI</name>
<dbReference type="PANTHER" id="PTHR36178">
    <property type="entry name" value="SLR0625 PROTEIN"/>
    <property type="match status" value="1"/>
</dbReference>